<evidence type="ECO:0000313" key="15">
    <source>
        <dbReference type="EMBL" id="AMY69698.1"/>
    </source>
</evidence>
<evidence type="ECO:0000256" key="8">
    <source>
        <dbReference type="ARBA" id="ARBA00022982"/>
    </source>
</evidence>
<feature type="transmembrane region" description="Helical" evidence="13">
    <location>
        <begin position="12"/>
        <end position="34"/>
    </location>
</feature>
<dbReference type="PATRIC" id="fig|1335048.3.peg.2557"/>
<dbReference type="InterPro" id="IPR036761">
    <property type="entry name" value="TTHA0802/YceI-like_sf"/>
</dbReference>
<dbReference type="GO" id="GO:0005886">
    <property type="term" value="C:plasma membrane"/>
    <property type="evidence" value="ECO:0007669"/>
    <property type="project" value="UniProtKB-SubCell"/>
</dbReference>
<feature type="transmembrane region" description="Helical" evidence="13">
    <location>
        <begin position="154"/>
        <end position="173"/>
    </location>
</feature>
<dbReference type="InterPro" id="IPR016174">
    <property type="entry name" value="Di-haem_cyt_TM"/>
</dbReference>
<dbReference type="SUPFAM" id="SSF81342">
    <property type="entry name" value="Transmembrane di-heme cytochromes"/>
    <property type="match status" value="1"/>
</dbReference>
<reference evidence="15 16" key="1">
    <citation type="submission" date="2015-09" db="EMBL/GenBank/DDBJ databases">
        <title>Complete genome sequence of Defluviimonas alba cai42t isolated from an oilfield in Xinjiang.</title>
        <authorList>
            <person name="Geng S."/>
            <person name="Pan X."/>
            <person name="Wu X."/>
        </authorList>
    </citation>
    <scope>NUCLEOTIDE SEQUENCE [LARGE SCALE GENOMIC DNA]</scope>
    <source>
        <strain evidence="16">cai42</strain>
    </source>
</reference>
<proteinExistence type="inferred from homology"/>
<evidence type="ECO:0000256" key="5">
    <source>
        <dbReference type="ARBA" id="ARBA00022617"/>
    </source>
</evidence>
<evidence type="ECO:0000256" key="13">
    <source>
        <dbReference type="SAM" id="Phobius"/>
    </source>
</evidence>
<evidence type="ECO:0000256" key="2">
    <source>
        <dbReference type="ARBA" id="ARBA00004651"/>
    </source>
</evidence>
<dbReference type="AlphaFoldDB" id="A0A159Z5L1"/>
<feature type="transmembrane region" description="Helical" evidence="13">
    <location>
        <begin position="194"/>
        <end position="217"/>
    </location>
</feature>
<dbReference type="KEGG" id="daa:AKL17_2453"/>
<keyword evidence="7" id="KW-0479">Metal-binding</keyword>
<evidence type="ECO:0000256" key="1">
    <source>
        <dbReference type="ARBA" id="ARBA00001970"/>
    </source>
</evidence>
<dbReference type="InterPro" id="IPR007372">
    <property type="entry name" value="Lipid/polyisoprenoid-bd_YceI"/>
</dbReference>
<dbReference type="OrthoDB" id="1247465at2"/>
<evidence type="ECO:0000256" key="4">
    <source>
        <dbReference type="ARBA" id="ARBA00022475"/>
    </source>
</evidence>
<keyword evidence="16" id="KW-1185">Reference proteome</keyword>
<protein>
    <submittedName>
        <fullName evidence="15">Putative cytochrome b561</fullName>
    </submittedName>
</protein>
<evidence type="ECO:0000256" key="11">
    <source>
        <dbReference type="ARBA" id="ARBA00023136"/>
    </source>
</evidence>
<keyword evidence="11 13" id="KW-0472">Membrane</keyword>
<keyword evidence="4" id="KW-1003">Cell membrane</keyword>
<comment type="similarity">
    <text evidence="12">Belongs to the cytochrome b561 family.</text>
</comment>
<dbReference type="PANTHER" id="PTHR30529">
    <property type="entry name" value="CYTOCHROME B561"/>
    <property type="match status" value="1"/>
</dbReference>
<keyword evidence="9 13" id="KW-1133">Transmembrane helix</keyword>
<dbReference type="EMBL" id="CP012661">
    <property type="protein sequence ID" value="AMY69698.1"/>
    <property type="molecule type" value="Genomic_DNA"/>
</dbReference>
<dbReference type="InterPro" id="IPR052168">
    <property type="entry name" value="Cytochrome_b561_oxidase"/>
</dbReference>
<dbReference type="GO" id="GO:0009055">
    <property type="term" value="F:electron transfer activity"/>
    <property type="evidence" value="ECO:0007669"/>
    <property type="project" value="InterPro"/>
</dbReference>
<gene>
    <name evidence="15" type="ORF">AKL17_2453</name>
</gene>
<dbReference type="Pfam" id="PF04264">
    <property type="entry name" value="YceI"/>
    <property type="match status" value="1"/>
</dbReference>
<evidence type="ECO:0000259" key="14">
    <source>
        <dbReference type="SMART" id="SM00867"/>
    </source>
</evidence>
<keyword evidence="5" id="KW-0349">Heme</keyword>
<evidence type="ECO:0000256" key="9">
    <source>
        <dbReference type="ARBA" id="ARBA00022989"/>
    </source>
</evidence>
<dbReference type="GO" id="GO:0022904">
    <property type="term" value="P:respiratory electron transport chain"/>
    <property type="evidence" value="ECO:0007669"/>
    <property type="project" value="InterPro"/>
</dbReference>
<evidence type="ECO:0000313" key="16">
    <source>
        <dbReference type="Proteomes" id="UP000076128"/>
    </source>
</evidence>
<dbReference type="GO" id="GO:0020037">
    <property type="term" value="F:heme binding"/>
    <property type="evidence" value="ECO:0007669"/>
    <property type="project" value="TreeGrafter"/>
</dbReference>
<keyword evidence="10" id="KW-0408">Iron</keyword>
<keyword evidence="8" id="KW-0249">Electron transport</keyword>
<evidence type="ECO:0000256" key="7">
    <source>
        <dbReference type="ARBA" id="ARBA00022723"/>
    </source>
</evidence>
<keyword evidence="3" id="KW-0813">Transport</keyword>
<organism evidence="15 16">
    <name type="scientific">Frigidibacter mobilis</name>
    <dbReference type="NCBI Taxonomy" id="1335048"/>
    <lineage>
        <taxon>Bacteria</taxon>
        <taxon>Pseudomonadati</taxon>
        <taxon>Pseudomonadota</taxon>
        <taxon>Alphaproteobacteria</taxon>
        <taxon>Rhodobacterales</taxon>
        <taxon>Paracoccaceae</taxon>
        <taxon>Frigidibacter</taxon>
    </lineage>
</organism>
<dbReference type="PANTHER" id="PTHR30529:SF7">
    <property type="entry name" value="CYTOCHROME B561 BACTERIAL_NI-HYDROGENASE DOMAIN-CONTAINING PROTEIN"/>
    <property type="match status" value="1"/>
</dbReference>
<evidence type="ECO:0000256" key="3">
    <source>
        <dbReference type="ARBA" id="ARBA00022448"/>
    </source>
</evidence>
<dbReference type="SUPFAM" id="SSF101874">
    <property type="entry name" value="YceI-like"/>
    <property type="match status" value="1"/>
</dbReference>
<feature type="transmembrane region" description="Helical" evidence="13">
    <location>
        <begin position="54"/>
        <end position="75"/>
    </location>
</feature>
<evidence type="ECO:0000256" key="6">
    <source>
        <dbReference type="ARBA" id="ARBA00022692"/>
    </source>
</evidence>
<keyword evidence="6 13" id="KW-0812">Transmembrane</keyword>
<dbReference type="Pfam" id="PF01292">
    <property type="entry name" value="Ni_hydr_CYTB"/>
    <property type="match status" value="1"/>
</dbReference>
<sequence>MIANTATSYGSLARSLHWLTALLILSAIGLGLYAGTLPATSDAEVARLAGVFSLHKTIGVAAFFTALLRIVWALAQPRPVPLHPERRLETLAAEGMHWALYGAMLVMPLSGWVYHSAVAGFAPILWPFGQALPLVPLSEAVAGAAKAVHHTSALVLYAAIGLHVLGALKHVLVDRDATLARMARGVSAGTAARHGSLAAPLAALLVWAAVIGLGVFAPAGKAPEAAPAPVASASESGWTVTEGTLGIALRQMGASVSGSFTGWTAEIDYDEATRTGAVRVTIPVAGLVLGSVTPQALGPEFFDAETHPTAVFSAQIAEGAGGLVATGTLDLRGVTVPVSLPFTLDIAGNTATMTGSTTLDRRDYGMGASYADETTVGFAVQVDVALTAVRGQ</sequence>
<dbReference type="Gene3D" id="2.40.128.110">
    <property type="entry name" value="Lipid/polyisoprenoid-binding, YceI-like"/>
    <property type="match status" value="1"/>
</dbReference>
<dbReference type="GO" id="GO:0046872">
    <property type="term" value="F:metal ion binding"/>
    <property type="evidence" value="ECO:0007669"/>
    <property type="project" value="UniProtKB-KW"/>
</dbReference>
<comment type="subcellular location">
    <subcellularLocation>
        <location evidence="2">Cell membrane</location>
        <topology evidence="2">Multi-pass membrane protein</topology>
    </subcellularLocation>
</comment>
<dbReference type="RefSeq" id="WP_066813610.1">
    <property type="nucleotide sequence ID" value="NZ_CP012661.1"/>
</dbReference>
<dbReference type="SMART" id="SM00867">
    <property type="entry name" value="YceI"/>
    <property type="match status" value="1"/>
</dbReference>
<name>A0A159Z5L1_9RHOB</name>
<dbReference type="InterPro" id="IPR011577">
    <property type="entry name" value="Cyt_b561_bac/Ni-Hgenase"/>
</dbReference>
<evidence type="ECO:0000256" key="12">
    <source>
        <dbReference type="ARBA" id="ARBA00037975"/>
    </source>
</evidence>
<dbReference type="STRING" id="1335048.AKL17_2453"/>
<accession>A0A159Z5L1</accession>
<dbReference type="Proteomes" id="UP000076128">
    <property type="component" value="Chromosome"/>
</dbReference>
<comment type="cofactor">
    <cofactor evidence="1">
        <name>heme b</name>
        <dbReference type="ChEBI" id="CHEBI:60344"/>
    </cofactor>
</comment>
<dbReference type="Gene3D" id="1.20.950.20">
    <property type="entry name" value="Transmembrane di-heme cytochromes, Chain C"/>
    <property type="match status" value="1"/>
</dbReference>
<feature type="domain" description="Lipid/polyisoprenoid-binding YceI-like" evidence="14">
    <location>
        <begin position="237"/>
        <end position="389"/>
    </location>
</feature>
<evidence type="ECO:0000256" key="10">
    <source>
        <dbReference type="ARBA" id="ARBA00023004"/>
    </source>
</evidence>